<accession>A0A9W6XWG3</accession>
<evidence type="ECO:0000256" key="3">
    <source>
        <dbReference type="ARBA" id="ARBA00022525"/>
    </source>
</evidence>
<keyword evidence="8" id="KW-1185">Reference proteome</keyword>
<dbReference type="AlphaFoldDB" id="A0A9W6XWG3"/>
<keyword evidence="4" id="KW-0732">Signal</keyword>
<comment type="function">
    <text evidence="5">Effector that suppresses plant defense responses during pathogen infection.</text>
</comment>
<gene>
    <name evidence="7" type="ORF">Pfra01_001781200</name>
</gene>
<name>A0A9W6XWG3_9STRA</name>
<evidence type="ECO:0000256" key="4">
    <source>
        <dbReference type="ARBA" id="ARBA00022729"/>
    </source>
</evidence>
<proteinExistence type="inferred from homology"/>
<evidence type="ECO:0000256" key="2">
    <source>
        <dbReference type="ARBA" id="ARBA00010400"/>
    </source>
</evidence>
<dbReference type="EMBL" id="BSXT01002143">
    <property type="protein sequence ID" value="GMF47331.1"/>
    <property type="molecule type" value="Genomic_DNA"/>
</dbReference>
<sequence length="157" mass="17492">MHESAELAQCQAPSYCTGDLALSGTVAANCHSAVASSNVVPSIGDAHIGLGKRFLRSERSVGKYESDSEEERDSENDDSSDEERSEERFSIRLPEKFTNFFRMTRLRNTGTVVSLRLPDQVKKALKSDDESLWNAVFRSWVNGPKRLETTQSTRSST</sequence>
<evidence type="ECO:0000313" key="7">
    <source>
        <dbReference type="EMBL" id="GMF47331.1"/>
    </source>
</evidence>
<dbReference type="Proteomes" id="UP001165121">
    <property type="component" value="Unassembled WGS sequence"/>
</dbReference>
<evidence type="ECO:0000256" key="6">
    <source>
        <dbReference type="SAM" id="MobiDB-lite"/>
    </source>
</evidence>
<comment type="caution">
    <text evidence="7">The sequence shown here is derived from an EMBL/GenBank/DDBJ whole genome shotgun (WGS) entry which is preliminary data.</text>
</comment>
<organism evidence="7 8">
    <name type="scientific">Phytophthora fragariaefolia</name>
    <dbReference type="NCBI Taxonomy" id="1490495"/>
    <lineage>
        <taxon>Eukaryota</taxon>
        <taxon>Sar</taxon>
        <taxon>Stramenopiles</taxon>
        <taxon>Oomycota</taxon>
        <taxon>Peronosporomycetes</taxon>
        <taxon>Peronosporales</taxon>
        <taxon>Peronosporaceae</taxon>
        <taxon>Phytophthora</taxon>
    </lineage>
</organism>
<evidence type="ECO:0000313" key="8">
    <source>
        <dbReference type="Proteomes" id="UP001165121"/>
    </source>
</evidence>
<comment type="domain">
    <text evidence="5">The RxLR-dEER motif acts to carry the protein into the host cell cytoplasm through binding to cell surface phosphatidylinositol-3-phosphate.</text>
</comment>
<dbReference type="InterPro" id="IPR031825">
    <property type="entry name" value="RXLR"/>
</dbReference>
<reference evidence="7" key="1">
    <citation type="submission" date="2023-04" db="EMBL/GenBank/DDBJ databases">
        <title>Phytophthora fragariaefolia NBRC 109709.</title>
        <authorList>
            <person name="Ichikawa N."/>
            <person name="Sato H."/>
            <person name="Tonouchi N."/>
        </authorList>
    </citation>
    <scope>NUCLEOTIDE SEQUENCE</scope>
    <source>
        <strain evidence="7">NBRC 109709</strain>
    </source>
</reference>
<evidence type="ECO:0000256" key="1">
    <source>
        <dbReference type="ARBA" id="ARBA00004613"/>
    </source>
</evidence>
<comment type="subcellular location">
    <subcellularLocation>
        <location evidence="1 5">Secreted</location>
    </subcellularLocation>
</comment>
<evidence type="ECO:0000256" key="5">
    <source>
        <dbReference type="RuleBase" id="RU367124"/>
    </source>
</evidence>
<feature type="region of interest" description="Disordered" evidence="6">
    <location>
        <begin position="58"/>
        <end position="88"/>
    </location>
</feature>
<dbReference type="Pfam" id="PF16810">
    <property type="entry name" value="RXLR"/>
    <property type="match status" value="1"/>
</dbReference>
<keyword evidence="3 5" id="KW-0964">Secreted</keyword>
<feature type="compositionally biased region" description="Acidic residues" evidence="6">
    <location>
        <begin position="67"/>
        <end position="84"/>
    </location>
</feature>
<protein>
    <recommendedName>
        <fullName evidence="5">RxLR effector protein</fullName>
    </recommendedName>
</protein>
<comment type="similarity">
    <text evidence="2 5">Belongs to the RxLR effector family.</text>
</comment>